<reference evidence="2" key="2">
    <citation type="journal article" date="2010" name="Stand. Genomic Sci.">
        <title>Complete genome sequence of Thermosphaera aggregans type strain (M11TLT).</title>
        <authorList>
            <person name="Spring S."/>
            <person name="Rachel R."/>
            <person name="Lapidus A."/>
            <person name="Davenport K."/>
            <person name="Tice H."/>
            <person name="Copeland A."/>
            <person name="Cheng J.-F."/>
            <person name="Lucas S."/>
            <person name="Chen F."/>
            <person name="Nolan M."/>
            <person name="Bruce D."/>
            <person name="Goodwin L."/>
            <person name="Pitluck S."/>
            <person name="Ivanova N."/>
            <person name="Mavromatis K."/>
            <person name="Ovchinnikova G."/>
            <person name="Pati A."/>
            <person name="Chen A."/>
            <person name="Palaniappan K."/>
            <person name="Land M."/>
            <person name="Hauser L."/>
            <person name="Chang Y.-J."/>
            <person name="Jeffries C.C."/>
            <person name="Brettin T."/>
            <person name="Detter J.C."/>
            <person name="Tapia R."/>
            <person name="Han C."/>
            <person name="Heimerl T."/>
            <person name="Weikl F."/>
            <person name="Brambilla E."/>
            <person name="Goker M."/>
            <person name="Bristow J."/>
            <person name="Eisen J.A."/>
            <person name="Markowitz V."/>
            <person name="Hugenholtz P."/>
            <person name="Kyrpides N.C."/>
            <person name="Klenk H.-P."/>
        </authorList>
    </citation>
    <scope>NUCLEOTIDE SEQUENCE [LARGE SCALE GENOMIC DNA]</scope>
    <source>
        <strain evidence="2">DSM 11486 / M11TL</strain>
    </source>
</reference>
<organism evidence="1 2">
    <name type="scientific">Thermosphaera aggregans (strain DSM 11486 / M11TL)</name>
    <dbReference type="NCBI Taxonomy" id="633148"/>
    <lineage>
        <taxon>Archaea</taxon>
        <taxon>Thermoproteota</taxon>
        <taxon>Thermoprotei</taxon>
        <taxon>Desulfurococcales</taxon>
        <taxon>Desulfurococcaceae</taxon>
        <taxon>Thermosphaera</taxon>
    </lineage>
</organism>
<dbReference type="STRING" id="633148.Tagg_0343"/>
<dbReference type="eggNOG" id="arCOG02620">
    <property type="taxonomic scope" value="Archaea"/>
</dbReference>
<proteinExistence type="predicted"/>
<dbReference type="HOGENOM" id="CLU_643439_0_0_2"/>
<dbReference type="GeneID" id="9165356"/>
<dbReference type="KEGG" id="tag:Tagg_0343"/>
<evidence type="ECO:0000313" key="2">
    <source>
        <dbReference type="Proteomes" id="UP000002376"/>
    </source>
</evidence>
<dbReference type="Proteomes" id="UP000002376">
    <property type="component" value="Chromosome"/>
</dbReference>
<reference evidence="1 2" key="1">
    <citation type="journal article" date="2010" name="Stand. Genomic Sci.">
        <title>Complete genome sequence of Thermosphaera aggregans type strain (M11TL).</title>
        <authorList>
            <person name="Spring S."/>
            <person name="Rachel R."/>
            <person name="Lapidus A."/>
            <person name="Davenport K."/>
            <person name="Tice H."/>
            <person name="Copeland A."/>
            <person name="Cheng J.F."/>
            <person name="Lucas S."/>
            <person name="Chen F."/>
            <person name="Nolan M."/>
            <person name="Bruce D."/>
            <person name="Goodwin L."/>
            <person name="Pitluck S."/>
            <person name="Ivanova N."/>
            <person name="Mavromatis K."/>
            <person name="Ovchinnikova G."/>
            <person name="Pati A."/>
            <person name="Chen A."/>
            <person name="Palaniappan K."/>
            <person name="Land M."/>
            <person name="Hauser L."/>
            <person name="Chang Y.J."/>
            <person name="Jeffries C.C."/>
            <person name="Brettin T."/>
            <person name="Detter J.C."/>
            <person name="Tapia R."/>
            <person name="Han C."/>
            <person name="Heimerl T."/>
            <person name="Weikl F."/>
            <person name="Brambilla E."/>
            <person name="Goker M."/>
            <person name="Bristow J."/>
            <person name="Eisen J.A."/>
            <person name="Markowitz V."/>
            <person name="Hugenholtz P."/>
            <person name="Kyrpides N.C."/>
            <person name="Klenk H.P."/>
        </authorList>
    </citation>
    <scope>NUCLEOTIDE SEQUENCE [LARGE SCALE GENOMIC DNA]</scope>
    <source>
        <strain evidence="2">DSM 11486 / M11TL</strain>
    </source>
</reference>
<dbReference type="Gene3D" id="3.40.50.12780">
    <property type="entry name" value="N-terminal domain of ligase-like"/>
    <property type="match status" value="1"/>
</dbReference>
<dbReference type="RefSeq" id="WP_013129211.1">
    <property type="nucleotide sequence ID" value="NC_014160.1"/>
</dbReference>
<gene>
    <name evidence="1" type="ordered locus">Tagg_0343</name>
</gene>
<accession>D5U0G8</accession>
<keyword evidence="2" id="KW-1185">Reference proteome</keyword>
<name>D5U0G8_THEAM</name>
<protein>
    <recommendedName>
        <fullName evidence="3">Acyl-protein synthetase LuxE domain-containing protein</fullName>
    </recommendedName>
</protein>
<dbReference type="OrthoDB" id="45364at2157"/>
<dbReference type="AlphaFoldDB" id="D5U0G8"/>
<dbReference type="EMBL" id="CP001939">
    <property type="protein sequence ID" value="ADG90618.1"/>
    <property type="molecule type" value="Genomic_DNA"/>
</dbReference>
<dbReference type="InterPro" id="IPR042099">
    <property type="entry name" value="ANL_N_sf"/>
</dbReference>
<evidence type="ECO:0000313" key="1">
    <source>
        <dbReference type="EMBL" id="ADG90618.1"/>
    </source>
</evidence>
<sequence length="426" mass="48343">MNSTWDLPSVKEIMEKAVKSELLAHPHVKKLWELSGDKSLFTKSPEELSSLRRDLLRSSLKFFAEMSDFYEELFNRIGIDPGSAELEDLVKLAVPSDLLRGEGYKRFLIQQVKSEPSTVFSSSGTTSNTPVRVYRTYLELAMMTRANTLLFEYVYGGELERGRGIALFLAAKELRSRLNFVAFVDLALQGKEIPLLYGMVLSKEEAGGSQWKKLVPNKKAIMEFFKSKEEPKLLFTAPAGIYLLSKQFENMNPFLKILSKTVYRIPPVDLGEGGVIVTGGGSKGFQIPDYDTIVKYSRKFFKARRNGLEVPTPFMDVLGMTETLTALIDNYDVMGKIPHPLQEVFLIDPKTFKLVQEPDRDGILGIFDPLAVSWLEVFLPGDMVRFKYSNRYYGKEFQYVRRLSKDEGWELQRACGGTLEEMMSSG</sequence>
<evidence type="ECO:0008006" key="3">
    <source>
        <dbReference type="Google" id="ProtNLM"/>
    </source>
</evidence>
<reference key="3">
    <citation type="submission" date="2010-02" db="EMBL/GenBank/DDBJ databases">
        <title>Complete genome sequence of Thermosphaera aggregans type strain (M11TL).</title>
        <authorList>
            <consortium name="US DOE Joint Genome Institute (JGI-PGF)"/>
            <person name="Spring S."/>
            <person name="Lapidus A."/>
            <person name="Munk C."/>
            <person name="Schroeder M."/>
            <person name="Glavina Del Rio T."/>
            <person name="Tice H."/>
            <person name="Copeland A."/>
            <person name="Cheng J.-F."/>
            <person name="Lucas S."/>
            <person name="Chen F."/>
            <person name="Nolan M."/>
            <person name="Bruce D."/>
            <person name="Goodwin L."/>
            <person name="Pitluck S."/>
            <person name="Ivanova N."/>
            <person name="Mavromatis K."/>
            <person name="Ovchinnikova G."/>
            <person name="Pati A."/>
            <person name="Chen A."/>
            <person name="Palaniappan K."/>
            <person name="Land M."/>
            <person name="Hauser L."/>
            <person name="Chang Y.-J."/>
            <person name="Jeffries C.C."/>
            <person name="Brettin T."/>
            <person name="Detter J.C."/>
            <person name="Tapia R."/>
            <person name="Han C."/>
            <person name="Chain P."/>
            <person name="Heimerl T."/>
            <person name="Weik F."/>
            <person name="Goker M."/>
            <person name="Rachel R."/>
            <person name="Bristow J."/>
            <person name="Eisen J.A."/>
            <person name="Markowitz V."/>
            <person name="Hugenholtz P."/>
            <person name="Kyrpides N.C."/>
            <person name="Klenk H.-P."/>
        </authorList>
    </citation>
    <scope>NUCLEOTIDE SEQUENCE</scope>
    <source>
        <strain>DSM 11486</strain>
    </source>
</reference>